<evidence type="ECO:0008006" key="8">
    <source>
        <dbReference type="Google" id="ProtNLM"/>
    </source>
</evidence>
<keyword evidence="7" id="KW-1185">Reference proteome</keyword>
<accession>A0ABM1ZJP4</accession>
<keyword evidence="3" id="KW-0812">Transmembrane</keyword>
<evidence type="ECO:0000259" key="4">
    <source>
        <dbReference type="Pfam" id="PF00501"/>
    </source>
</evidence>
<dbReference type="CDD" id="cd05911">
    <property type="entry name" value="Firefly_Luc_like"/>
    <property type="match status" value="1"/>
</dbReference>
<evidence type="ECO:0000256" key="3">
    <source>
        <dbReference type="SAM" id="Phobius"/>
    </source>
</evidence>
<dbReference type="RefSeq" id="XP_029710374.2">
    <property type="nucleotide sequence ID" value="XM_029854514.2"/>
</dbReference>
<dbReference type="InterPro" id="IPR020845">
    <property type="entry name" value="AMP-binding_CS"/>
</dbReference>
<dbReference type="InterPro" id="IPR000873">
    <property type="entry name" value="AMP-dep_synth/lig_dom"/>
</dbReference>
<evidence type="ECO:0000259" key="5">
    <source>
        <dbReference type="Pfam" id="PF13193"/>
    </source>
</evidence>
<reference evidence="7" key="1">
    <citation type="journal article" date="2015" name="Proc. Natl. Acad. Sci. U.S.A.">
        <title>Genome sequence of the Asian Tiger mosquito, Aedes albopictus, reveals insights into its biology, genetics, and evolution.</title>
        <authorList>
            <person name="Chen X.G."/>
            <person name="Jiang X."/>
            <person name="Gu J."/>
            <person name="Xu M."/>
            <person name="Wu Y."/>
            <person name="Deng Y."/>
            <person name="Zhang C."/>
            <person name="Bonizzoni M."/>
            <person name="Dermauw W."/>
            <person name="Vontas J."/>
            <person name="Armbruster P."/>
            <person name="Huang X."/>
            <person name="Yang Y."/>
            <person name="Zhang H."/>
            <person name="He W."/>
            <person name="Peng H."/>
            <person name="Liu Y."/>
            <person name="Wu K."/>
            <person name="Chen J."/>
            <person name="Lirakis M."/>
            <person name="Topalis P."/>
            <person name="Van Leeuwen T."/>
            <person name="Hall A.B."/>
            <person name="Jiang X."/>
            <person name="Thorpe C."/>
            <person name="Mueller R.L."/>
            <person name="Sun C."/>
            <person name="Waterhouse R.M."/>
            <person name="Yan G."/>
            <person name="Tu Z.J."/>
            <person name="Fang X."/>
            <person name="James A.A."/>
        </authorList>
    </citation>
    <scope>NUCLEOTIDE SEQUENCE [LARGE SCALE GENOMIC DNA]</scope>
    <source>
        <strain evidence="7">Foshan</strain>
    </source>
</reference>
<protein>
    <recommendedName>
        <fullName evidence="8">Acyl-coa synthetase</fullName>
    </recommendedName>
</protein>
<dbReference type="Pfam" id="PF13193">
    <property type="entry name" value="AMP-binding_C"/>
    <property type="match status" value="1"/>
</dbReference>
<evidence type="ECO:0000256" key="2">
    <source>
        <dbReference type="ARBA" id="ARBA00023140"/>
    </source>
</evidence>
<proteinExistence type="predicted"/>
<name>A0ABM1ZJP4_AEDAL</name>
<dbReference type="InterPro" id="IPR025110">
    <property type="entry name" value="AMP-bd_C"/>
</dbReference>
<dbReference type="SUPFAM" id="SSF56801">
    <property type="entry name" value="Acetyl-CoA synthetase-like"/>
    <property type="match status" value="1"/>
</dbReference>
<keyword evidence="3" id="KW-1133">Transmembrane helix</keyword>
<dbReference type="GeneID" id="109421246"/>
<feature type="domain" description="AMP-dependent synthetase/ligase" evidence="4">
    <location>
        <begin position="36"/>
        <end position="390"/>
    </location>
</feature>
<dbReference type="Gene3D" id="3.30.300.30">
    <property type="match status" value="1"/>
</dbReference>
<dbReference type="EnsemblMetazoa" id="AALFPA23_019134.R28159">
    <property type="protein sequence ID" value="AALFPA23_019134.P28159"/>
    <property type="gene ID" value="AALFPA23_019134"/>
</dbReference>
<evidence type="ECO:0000256" key="1">
    <source>
        <dbReference type="ARBA" id="ARBA00004275"/>
    </source>
</evidence>
<evidence type="ECO:0000313" key="7">
    <source>
        <dbReference type="Proteomes" id="UP000069940"/>
    </source>
</evidence>
<feature type="domain" description="AMP-binding enzyme C-terminal" evidence="5">
    <location>
        <begin position="442"/>
        <end position="518"/>
    </location>
</feature>
<keyword evidence="2" id="KW-0576">Peroxisome</keyword>
<keyword evidence="3" id="KW-0472">Membrane</keyword>
<evidence type="ECO:0000313" key="6">
    <source>
        <dbReference type="EnsemblMetazoa" id="AALFPA23_019134.P28159"/>
    </source>
</evidence>
<dbReference type="Gene3D" id="3.40.50.12780">
    <property type="entry name" value="N-terminal domain of ligase-like"/>
    <property type="match status" value="1"/>
</dbReference>
<dbReference type="InterPro" id="IPR045851">
    <property type="entry name" value="AMP-bd_C_sf"/>
</dbReference>
<dbReference type="PANTHER" id="PTHR24096:SF353">
    <property type="entry name" value="GH16244P-RELATED"/>
    <property type="match status" value="1"/>
</dbReference>
<sequence length="537" mass="59649">MATYDGERKQWNGRERPSILNPEANIGQIVWNLLGRTPDNVIQIDADNDLYMTCAEMRLRIVRIGKNLRNMGCTRGDMVSLVCTNSENVVPVYIACLTIGMVVNPLAPVFNRNDLVHMMRQTQSRVIFCDEDNRATVELAALEAIVQKPLIFVMGESAGQAISVDKLLKHVKKEESSCPRYMGDSKKLLAVVLCSSGTTGLPKGVCLSHAHLIENDVFSDDVDAGPIFNFSALFWATGMFAMLTSLYNQRPRVITRKPFDADTLIDVIEKYHVEDVFTPPSYVASLVNHPRFADADFSSVKRWTMGGAIVSEDLRKKLADRLPRGVAKSLYGTSEIGIVTAADHPSEHGSVGTLVSNLAVKIVDDAGRRLGPTERGEIRLKYKHKILGYLDNEEATLDAFDDEDFFKSGDIGYFDHNGMLFVVDRIKDIIKYKNYQISPSDLEAVIEKIEGVQSVCVTGVPVEDRSSDLATAVIVKKEGSTLTEEEVIQQVNRQVSDFKQLRGGVYFVERLPTSAAGKVLRRAVKELVISRLSVQKK</sequence>
<organism evidence="6 7">
    <name type="scientific">Aedes albopictus</name>
    <name type="common">Asian tiger mosquito</name>
    <name type="synonym">Stegomyia albopicta</name>
    <dbReference type="NCBI Taxonomy" id="7160"/>
    <lineage>
        <taxon>Eukaryota</taxon>
        <taxon>Metazoa</taxon>
        <taxon>Ecdysozoa</taxon>
        <taxon>Arthropoda</taxon>
        <taxon>Hexapoda</taxon>
        <taxon>Insecta</taxon>
        <taxon>Pterygota</taxon>
        <taxon>Neoptera</taxon>
        <taxon>Endopterygota</taxon>
        <taxon>Diptera</taxon>
        <taxon>Nematocera</taxon>
        <taxon>Culicoidea</taxon>
        <taxon>Culicidae</taxon>
        <taxon>Culicinae</taxon>
        <taxon>Aedini</taxon>
        <taxon>Aedes</taxon>
        <taxon>Stegomyia</taxon>
    </lineage>
</organism>
<reference evidence="6" key="2">
    <citation type="submission" date="2025-05" db="UniProtKB">
        <authorList>
            <consortium name="EnsemblMetazoa"/>
        </authorList>
    </citation>
    <scope>IDENTIFICATION</scope>
    <source>
        <strain evidence="6">Foshan</strain>
    </source>
</reference>
<dbReference type="PANTHER" id="PTHR24096">
    <property type="entry name" value="LONG-CHAIN-FATTY-ACID--COA LIGASE"/>
    <property type="match status" value="1"/>
</dbReference>
<dbReference type="InterPro" id="IPR042099">
    <property type="entry name" value="ANL_N_sf"/>
</dbReference>
<dbReference type="Proteomes" id="UP000069940">
    <property type="component" value="Unassembled WGS sequence"/>
</dbReference>
<dbReference type="Pfam" id="PF00501">
    <property type="entry name" value="AMP-binding"/>
    <property type="match status" value="1"/>
</dbReference>
<feature type="transmembrane region" description="Helical" evidence="3">
    <location>
        <begin position="227"/>
        <end position="247"/>
    </location>
</feature>
<dbReference type="PROSITE" id="PS00455">
    <property type="entry name" value="AMP_BINDING"/>
    <property type="match status" value="1"/>
</dbReference>
<comment type="subcellular location">
    <subcellularLocation>
        <location evidence="1">Peroxisome</location>
    </subcellularLocation>
</comment>